<dbReference type="InterPro" id="IPR001296">
    <property type="entry name" value="Glyco_trans_1"/>
</dbReference>
<dbReference type="GO" id="GO:0009103">
    <property type="term" value="P:lipopolysaccharide biosynthetic process"/>
    <property type="evidence" value="ECO:0007669"/>
    <property type="project" value="TreeGrafter"/>
</dbReference>
<protein>
    <submittedName>
        <fullName evidence="3">Glycosyltransferase family 4 protein</fullName>
    </submittedName>
</protein>
<feature type="domain" description="Glycosyl transferase family 1" evidence="2">
    <location>
        <begin position="202"/>
        <end position="377"/>
    </location>
</feature>
<evidence type="ECO:0000259" key="2">
    <source>
        <dbReference type="Pfam" id="PF00534"/>
    </source>
</evidence>
<evidence type="ECO:0000313" key="3">
    <source>
        <dbReference type="EMBL" id="MCA9376407.1"/>
    </source>
</evidence>
<dbReference type="GO" id="GO:0016757">
    <property type="term" value="F:glycosyltransferase activity"/>
    <property type="evidence" value="ECO:0007669"/>
    <property type="project" value="InterPro"/>
</dbReference>
<keyword evidence="1" id="KW-0808">Transferase</keyword>
<proteinExistence type="predicted"/>
<comment type="caution">
    <text evidence="3">The sequence shown here is derived from an EMBL/GenBank/DDBJ whole genome shotgun (WGS) entry which is preliminary data.</text>
</comment>
<dbReference type="AlphaFoldDB" id="A0A955I254"/>
<evidence type="ECO:0000313" key="4">
    <source>
        <dbReference type="Proteomes" id="UP000741282"/>
    </source>
</evidence>
<dbReference type="Gene3D" id="3.40.50.2000">
    <property type="entry name" value="Glycogen Phosphorylase B"/>
    <property type="match status" value="2"/>
</dbReference>
<reference evidence="3" key="2">
    <citation type="journal article" date="2021" name="Microbiome">
        <title>Successional dynamics and alternative stable states in a saline activated sludge microbial community over 9 years.</title>
        <authorList>
            <person name="Wang Y."/>
            <person name="Ye J."/>
            <person name="Ju F."/>
            <person name="Liu L."/>
            <person name="Boyd J.A."/>
            <person name="Deng Y."/>
            <person name="Parks D.H."/>
            <person name="Jiang X."/>
            <person name="Yin X."/>
            <person name="Woodcroft B.J."/>
            <person name="Tyson G.W."/>
            <person name="Hugenholtz P."/>
            <person name="Polz M.F."/>
            <person name="Zhang T."/>
        </authorList>
    </citation>
    <scope>NUCLEOTIDE SEQUENCE</scope>
    <source>
        <strain evidence="3">HKST-UBA17</strain>
    </source>
</reference>
<organism evidence="3 4">
    <name type="scientific">Candidatus Dojkabacteria bacterium</name>
    <dbReference type="NCBI Taxonomy" id="2099670"/>
    <lineage>
        <taxon>Bacteria</taxon>
        <taxon>Candidatus Dojkabacteria</taxon>
    </lineage>
</organism>
<reference evidence="3" key="1">
    <citation type="submission" date="2020-04" db="EMBL/GenBank/DDBJ databases">
        <authorList>
            <person name="Zhang T."/>
        </authorList>
    </citation>
    <scope>NUCLEOTIDE SEQUENCE</scope>
    <source>
        <strain evidence="3">HKST-UBA17</strain>
    </source>
</reference>
<dbReference type="Pfam" id="PF00534">
    <property type="entry name" value="Glycos_transf_1"/>
    <property type="match status" value="1"/>
</dbReference>
<dbReference type="CDD" id="cd03809">
    <property type="entry name" value="GT4_MtfB-like"/>
    <property type="match status" value="1"/>
</dbReference>
<dbReference type="SUPFAM" id="SSF53756">
    <property type="entry name" value="UDP-Glycosyltransferase/glycogen phosphorylase"/>
    <property type="match status" value="1"/>
</dbReference>
<dbReference type="PANTHER" id="PTHR46401">
    <property type="entry name" value="GLYCOSYLTRANSFERASE WBBK-RELATED"/>
    <property type="match status" value="1"/>
</dbReference>
<sequence length="404" mass="45192">MHLIIDATATQTKEFSGIGQYTKNITRSLILAPNAPQITILLYDGDSSLDLSGVKADKIDVQRIGRRPGVIDGLFNYWLHLAPAVRKIIKDIDSPLFFSPHFLSGFPVDIVPTVVAVLDFAMPEFNYYSNRGGIFNTIRKSEFWYHMDRTQRAKAIIACSENTALDYMSYYPNYDESDVHAIMLGLDIDEVEAPDFDKAFPKDWSEKGYILYMGGGIQMNKNSENVIRAYAQYLHILNDERSISVENAPYLIIAGKIFTHLNMPESLRLRELVTELGLNSKVKFTGFYSDQHKYSILHNAIAFIHLSLFEGFGIAVAEAMSAGVPVIAHNGTSYPEVVGDTGFLVDGTDPDDAAKALFIAHTEKKLVADKVNAARKRAQQFTWENTAVETLKVLDQVGKKVYSK</sequence>
<dbReference type="PANTHER" id="PTHR46401:SF2">
    <property type="entry name" value="GLYCOSYLTRANSFERASE WBBK-RELATED"/>
    <property type="match status" value="1"/>
</dbReference>
<dbReference type="Proteomes" id="UP000741282">
    <property type="component" value="Unassembled WGS sequence"/>
</dbReference>
<evidence type="ECO:0000256" key="1">
    <source>
        <dbReference type="ARBA" id="ARBA00022679"/>
    </source>
</evidence>
<dbReference type="EMBL" id="JAGQLN010000002">
    <property type="protein sequence ID" value="MCA9376407.1"/>
    <property type="molecule type" value="Genomic_DNA"/>
</dbReference>
<accession>A0A955I254</accession>
<name>A0A955I254_9BACT</name>
<gene>
    <name evidence="3" type="ORF">KC685_00620</name>
</gene>